<dbReference type="GO" id="GO:0080042">
    <property type="term" value="F:ADP-glucose pyrophosphohydrolase activity"/>
    <property type="evidence" value="ECO:0007669"/>
    <property type="project" value="TreeGrafter"/>
</dbReference>
<reference evidence="3" key="1">
    <citation type="journal article" date="2020" name="Stud. Mycol.">
        <title>101 Dothideomycetes genomes: a test case for predicting lifestyles and emergence of pathogens.</title>
        <authorList>
            <person name="Haridas S."/>
            <person name="Albert R."/>
            <person name="Binder M."/>
            <person name="Bloem J."/>
            <person name="Labutti K."/>
            <person name="Salamov A."/>
            <person name="Andreopoulos B."/>
            <person name="Baker S."/>
            <person name="Barry K."/>
            <person name="Bills G."/>
            <person name="Bluhm B."/>
            <person name="Cannon C."/>
            <person name="Castanera R."/>
            <person name="Culley D."/>
            <person name="Daum C."/>
            <person name="Ezra D."/>
            <person name="Gonzalez J."/>
            <person name="Henrissat B."/>
            <person name="Kuo A."/>
            <person name="Liang C."/>
            <person name="Lipzen A."/>
            <person name="Lutzoni F."/>
            <person name="Magnuson J."/>
            <person name="Mondo S."/>
            <person name="Nolan M."/>
            <person name="Ohm R."/>
            <person name="Pangilinan J."/>
            <person name="Park H.-J."/>
            <person name="Ramirez L."/>
            <person name="Alfaro M."/>
            <person name="Sun H."/>
            <person name="Tritt A."/>
            <person name="Yoshinaga Y."/>
            <person name="Zwiers L.-H."/>
            <person name="Turgeon B."/>
            <person name="Goodwin S."/>
            <person name="Spatafora J."/>
            <person name="Crous P."/>
            <person name="Grigoriev I."/>
        </authorList>
    </citation>
    <scope>NUCLEOTIDE SEQUENCE</scope>
    <source>
        <strain evidence="3">CBS 121410</strain>
    </source>
</reference>
<name>A0A9P4HU11_9PEZI</name>
<keyword evidence="2 3" id="KW-0378">Hydrolase</keyword>
<dbReference type="OrthoDB" id="10249920at2759"/>
<dbReference type="Gene3D" id="3.90.79.10">
    <property type="entry name" value="Nucleoside Triphosphate Pyrophosphohydrolase"/>
    <property type="match status" value="1"/>
</dbReference>
<dbReference type="FunFam" id="3.90.79.10:FF:000068">
    <property type="entry name" value="NUDIX family hydrolase, putative"/>
    <property type="match status" value="1"/>
</dbReference>
<comment type="cofactor">
    <cofactor evidence="1">
        <name>Mg(2+)</name>
        <dbReference type="ChEBI" id="CHEBI:18420"/>
    </cofactor>
</comment>
<evidence type="ECO:0000256" key="1">
    <source>
        <dbReference type="ARBA" id="ARBA00001946"/>
    </source>
</evidence>
<dbReference type="PANTHER" id="PTHR11839">
    <property type="entry name" value="UDP/ADP-SUGAR PYROPHOSPHATASE"/>
    <property type="match status" value="1"/>
</dbReference>
<evidence type="ECO:0000313" key="4">
    <source>
        <dbReference type="Proteomes" id="UP000799776"/>
    </source>
</evidence>
<dbReference type="GO" id="GO:0080041">
    <property type="term" value="F:ADP-ribose pyrophosphohydrolase activity"/>
    <property type="evidence" value="ECO:0007669"/>
    <property type="project" value="TreeGrafter"/>
</dbReference>
<dbReference type="Proteomes" id="UP000799776">
    <property type="component" value="Unassembled WGS sequence"/>
</dbReference>
<accession>A0A9P4HU11</accession>
<sequence>MSTFGLPSNPECPVHIPNDLTKEQLLNFPAFKNWISNLQHSLSLQKKPDHTFHQSPYKLRKIDVQSCDFFGGERLGFVKLQAEVTNDNGEYLPGAVFLRGGSVGMLLILQPDDVPEGTEEDKYVILTVQPRIAAGSLALTELPAGMLDDSGKFAGKAAAEIEEETGLKVAENELIDMTSLALPSTEETTGETLHKAMYPSAGGCDEFIPLFLHERRVKRKTLDEWTGKLTGLRDHGEKITLKLVPLEDLYSEGGRDAKALGAWALYRALREKGKLHTAKATCRMKPKLVSALWDGNRSWTF</sequence>
<evidence type="ECO:0000313" key="3">
    <source>
        <dbReference type="EMBL" id="KAF2086441.1"/>
    </source>
</evidence>
<comment type="caution">
    <text evidence="3">The sequence shown here is derived from an EMBL/GenBank/DDBJ whole genome shotgun (WGS) entry which is preliminary data.</text>
</comment>
<proteinExistence type="predicted"/>
<dbReference type="PANTHER" id="PTHR11839:SF18">
    <property type="entry name" value="NUDIX HYDROLASE DOMAIN-CONTAINING PROTEIN"/>
    <property type="match status" value="1"/>
</dbReference>
<organism evidence="3 4">
    <name type="scientific">Saccharata proteae CBS 121410</name>
    <dbReference type="NCBI Taxonomy" id="1314787"/>
    <lineage>
        <taxon>Eukaryota</taxon>
        <taxon>Fungi</taxon>
        <taxon>Dikarya</taxon>
        <taxon>Ascomycota</taxon>
        <taxon>Pezizomycotina</taxon>
        <taxon>Dothideomycetes</taxon>
        <taxon>Dothideomycetes incertae sedis</taxon>
        <taxon>Botryosphaeriales</taxon>
        <taxon>Saccharataceae</taxon>
        <taxon>Saccharata</taxon>
    </lineage>
</organism>
<dbReference type="AlphaFoldDB" id="A0A9P4HU11"/>
<dbReference type="GO" id="GO:0006753">
    <property type="term" value="P:nucleoside phosphate metabolic process"/>
    <property type="evidence" value="ECO:0007669"/>
    <property type="project" value="TreeGrafter"/>
</dbReference>
<dbReference type="CDD" id="cd03424">
    <property type="entry name" value="NUDIX_ADPRase_Nudt5_UGPPase_Nudt14"/>
    <property type="match status" value="1"/>
</dbReference>
<protein>
    <submittedName>
        <fullName evidence="3">NUDIX family hydrolase</fullName>
    </submittedName>
</protein>
<dbReference type="GO" id="GO:0019693">
    <property type="term" value="P:ribose phosphate metabolic process"/>
    <property type="evidence" value="ECO:0007669"/>
    <property type="project" value="TreeGrafter"/>
</dbReference>
<keyword evidence="4" id="KW-1185">Reference proteome</keyword>
<dbReference type="EMBL" id="ML978724">
    <property type="protein sequence ID" value="KAF2086441.1"/>
    <property type="molecule type" value="Genomic_DNA"/>
</dbReference>
<dbReference type="InterPro" id="IPR015797">
    <property type="entry name" value="NUDIX_hydrolase-like_dom_sf"/>
</dbReference>
<evidence type="ECO:0000256" key="2">
    <source>
        <dbReference type="ARBA" id="ARBA00022801"/>
    </source>
</evidence>
<dbReference type="SUPFAM" id="SSF55811">
    <property type="entry name" value="Nudix"/>
    <property type="match status" value="1"/>
</dbReference>
<gene>
    <name evidence="3" type="ORF">K490DRAFT_74402</name>
</gene>